<dbReference type="Proteomes" id="UP000499080">
    <property type="component" value="Unassembled WGS sequence"/>
</dbReference>
<sequence length="96" mass="11225">METQGLWNFDYHSRILPWEVKRVKWQFYDYSTKGNNIFTDGSKIDQNVGAAFVYFLVGVEIENGQFRLNDGASDMAEVMTIREAMFHVLLLKIKIK</sequence>
<comment type="caution">
    <text evidence="1">The sequence shown here is derived from an EMBL/GenBank/DDBJ whole genome shotgun (WGS) entry which is preliminary data.</text>
</comment>
<protein>
    <recommendedName>
        <fullName evidence="3">RNase H type-1 domain-containing protein</fullName>
    </recommendedName>
</protein>
<dbReference type="EMBL" id="BGPR01058141">
    <property type="protein sequence ID" value="GBO34340.1"/>
    <property type="molecule type" value="Genomic_DNA"/>
</dbReference>
<dbReference type="OrthoDB" id="6737275at2759"/>
<evidence type="ECO:0000313" key="1">
    <source>
        <dbReference type="EMBL" id="GBO34340.1"/>
    </source>
</evidence>
<organism evidence="1 2">
    <name type="scientific">Araneus ventricosus</name>
    <name type="common">Orbweaver spider</name>
    <name type="synonym">Epeira ventricosa</name>
    <dbReference type="NCBI Taxonomy" id="182803"/>
    <lineage>
        <taxon>Eukaryota</taxon>
        <taxon>Metazoa</taxon>
        <taxon>Ecdysozoa</taxon>
        <taxon>Arthropoda</taxon>
        <taxon>Chelicerata</taxon>
        <taxon>Arachnida</taxon>
        <taxon>Araneae</taxon>
        <taxon>Araneomorphae</taxon>
        <taxon>Entelegynae</taxon>
        <taxon>Araneoidea</taxon>
        <taxon>Araneidae</taxon>
        <taxon>Araneus</taxon>
    </lineage>
</organism>
<keyword evidence="2" id="KW-1185">Reference proteome</keyword>
<evidence type="ECO:0000313" key="2">
    <source>
        <dbReference type="Proteomes" id="UP000499080"/>
    </source>
</evidence>
<dbReference type="AlphaFoldDB" id="A0A4Y2WDI8"/>
<proteinExistence type="predicted"/>
<accession>A0A4Y2WDI8</accession>
<evidence type="ECO:0008006" key="3">
    <source>
        <dbReference type="Google" id="ProtNLM"/>
    </source>
</evidence>
<gene>
    <name evidence="1" type="ORF">AVEN_102665_1</name>
</gene>
<reference evidence="1 2" key="1">
    <citation type="journal article" date="2019" name="Sci. Rep.">
        <title>Orb-weaving spider Araneus ventricosus genome elucidates the spidroin gene catalogue.</title>
        <authorList>
            <person name="Kono N."/>
            <person name="Nakamura H."/>
            <person name="Ohtoshi R."/>
            <person name="Moran D.A.P."/>
            <person name="Shinohara A."/>
            <person name="Yoshida Y."/>
            <person name="Fujiwara M."/>
            <person name="Mori M."/>
            <person name="Tomita M."/>
            <person name="Arakawa K."/>
        </authorList>
    </citation>
    <scope>NUCLEOTIDE SEQUENCE [LARGE SCALE GENOMIC DNA]</scope>
</reference>
<name>A0A4Y2WDI8_ARAVE</name>